<reference evidence="2" key="1">
    <citation type="submission" date="2017-01" db="EMBL/GenBank/DDBJ databases">
        <authorList>
            <person name="Varghese N."/>
            <person name="Submissions S."/>
        </authorList>
    </citation>
    <scope>NUCLEOTIDE SEQUENCE [LARGE SCALE GENOMIC DNA]</scope>
    <source>
        <strain evidence="2">DSM 45196</strain>
    </source>
</reference>
<evidence type="ECO:0000313" key="2">
    <source>
        <dbReference type="Proteomes" id="UP000186795"/>
    </source>
</evidence>
<dbReference type="Proteomes" id="UP000186795">
    <property type="component" value="Unassembled WGS sequence"/>
</dbReference>
<gene>
    <name evidence="1" type="ORF">SAMN05421790_101190</name>
</gene>
<sequence length="88" mass="10208">MILPQKDLFRPYPLKRCDLVRLKAVGIGFHIPFRCSSEPKSFHVKPNPPCEWLFHNASRSVVIYAFMAGRDWVSHVVFVVLTIQNHSM</sequence>
<name>A0A1N7IPG4_9BACL</name>
<dbReference type="EMBL" id="FTOD01000001">
    <property type="protein sequence ID" value="SIS38968.1"/>
    <property type="molecule type" value="Genomic_DNA"/>
</dbReference>
<proteinExistence type="predicted"/>
<keyword evidence="2" id="KW-1185">Reference proteome</keyword>
<protein>
    <submittedName>
        <fullName evidence="1">Uncharacterized protein</fullName>
    </submittedName>
</protein>
<organism evidence="1 2">
    <name type="scientific">Kroppenstedtia eburnea</name>
    <dbReference type="NCBI Taxonomy" id="714067"/>
    <lineage>
        <taxon>Bacteria</taxon>
        <taxon>Bacillati</taxon>
        <taxon>Bacillota</taxon>
        <taxon>Bacilli</taxon>
        <taxon>Bacillales</taxon>
        <taxon>Thermoactinomycetaceae</taxon>
        <taxon>Kroppenstedtia</taxon>
    </lineage>
</organism>
<evidence type="ECO:0000313" key="1">
    <source>
        <dbReference type="EMBL" id="SIS38968.1"/>
    </source>
</evidence>
<accession>A0A1N7IPG4</accession>
<dbReference type="AlphaFoldDB" id="A0A1N7IPG4"/>